<proteinExistence type="predicted"/>
<dbReference type="AlphaFoldDB" id="A0A9D4Z380"/>
<organism evidence="1 2">
    <name type="scientific">Adiantum capillus-veneris</name>
    <name type="common">Maidenhair fern</name>
    <dbReference type="NCBI Taxonomy" id="13818"/>
    <lineage>
        <taxon>Eukaryota</taxon>
        <taxon>Viridiplantae</taxon>
        <taxon>Streptophyta</taxon>
        <taxon>Embryophyta</taxon>
        <taxon>Tracheophyta</taxon>
        <taxon>Polypodiopsida</taxon>
        <taxon>Polypodiidae</taxon>
        <taxon>Polypodiales</taxon>
        <taxon>Pteridineae</taxon>
        <taxon>Pteridaceae</taxon>
        <taxon>Vittarioideae</taxon>
        <taxon>Adiantum</taxon>
    </lineage>
</organism>
<keyword evidence="2" id="KW-1185">Reference proteome</keyword>
<sequence>MGRRGSWALGSTTEGEKVSTLVVVEYVLCVWASKWQVAMVGLHNLVVLSCNVFAQVPGDSQEKTMFDYKGEGLVRSQAECCRLGSEINKR</sequence>
<reference evidence="1" key="1">
    <citation type="submission" date="2021-01" db="EMBL/GenBank/DDBJ databases">
        <title>Adiantum capillus-veneris genome.</title>
        <authorList>
            <person name="Fang Y."/>
            <person name="Liao Q."/>
        </authorList>
    </citation>
    <scope>NUCLEOTIDE SEQUENCE</scope>
    <source>
        <strain evidence="1">H3</strain>
        <tissue evidence="1">Leaf</tissue>
    </source>
</reference>
<accession>A0A9D4Z380</accession>
<name>A0A9D4Z380_ADICA</name>
<dbReference type="Proteomes" id="UP000886520">
    <property type="component" value="Chromosome 25"/>
</dbReference>
<protein>
    <submittedName>
        <fullName evidence="1">Uncharacterized protein</fullName>
    </submittedName>
</protein>
<evidence type="ECO:0000313" key="2">
    <source>
        <dbReference type="Proteomes" id="UP000886520"/>
    </source>
</evidence>
<comment type="caution">
    <text evidence="1">The sequence shown here is derived from an EMBL/GenBank/DDBJ whole genome shotgun (WGS) entry which is preliminary data.</text>
</comment>
<evidence type="ECO:0000313" key="1">
    <source>
        <dbReference type="EMBL" id="KAI5059485.1"/>
    </source>
</evidence>
<dbReference type="EMBL" id="JABFUD020000025">
    <property type="protein sequence ID" value="KAI5059485.1"/>
    <property type="molecule type" value="Genomic_DNA"/>
</dbReference>
<gene>
    <name evidence="1" type="ORF">GOP47_0025804</name>
</gene>